<dbReference type="PROSITE" id="PS51257">
    <property type="entry name" value="PROKAR_LIPOPROTEIN"/>
    <property type="match status" value="1"/>
</dbReference>
<evidence type="ECO:0000313" key="5">
    <source>
        <dbReference type="Proteomes" id="UP000324479"/>
    </source>
</evidence>
<dbReference type="Pfam" id="PF13517">
    <property type="entry name" value="FG-GAP_3"/>
    <property type="match status" value="2"/>
</dbReference>
<sequence>MHWFRVDSVDSSSKKTNLHWAAPVIAVAALVVGGCSDPNRSSSQSPNEPESVSIDPLSAMRAAQARGDWNAAWAHSSSVLLEHSDDAEVVASVARVAHSVGKPGLAADLLADACRAENFASPQRVEQTVIAMVAVGRFYDALAWMEEVLQAKPDQHHTRRLLYDYYVGSENRQAALPHGRYLVRHRQFDLDLLTSFGYIETRRLDPKPLEQMTERYPADRRPLLALARNRYDSGKFDQAIEVLRSIIDQHPEWAPAHVLLGRALIAAGSFDELADWHAHLPADALDDARYWMTLGDWAEFNGQPSQALRSYFQAAQQDPDSVAIWSRLASVLTKNPSSEISDATRQAVRRRVDLLSQLGQHRKRLEKLKQPSRAVAADIARTLMQLGRLWEAEAWAAVAMTFPQQQNAAPNVDVQQVRQTILAKLRRDLPWQQTEGHPELESGDAVAPNVAAITSGDHSPATEGSPSRARSSGRLHLVEEAQQRELDFFGFTADDLHEPGIMLHETLGCGGAAVDFDLDGWCDLYLVAAGGMPGQRDSAANALLRNLDGTFRQSTEPSGTGDRGFGQGVAVGDINEDGFPDLLVLNYGPNAVLINRGDGTFRDASREFLPQPDAIQWSTSAAVADIDRDGINDAVVLNYCAGMEPVTEKCLMTDSTVYRSCSPMVFPAENDVFYQGTGDGKFVDRTQQWNATPAIPGRGLGIVIGSLTGNGAADIFVANDMTNNHLWSARGEGKDFQLSEAGVLAGLSGDGRSIAQGSMGIATGDLDRDGDIDMYVTNFEKEYNTLHEQTAPGLWTDATAARDLLNPTMPMVGFGTEAIDFDNNGDLELIVTNGHVDLFARGDERSVYLQPLQIFRRDGAPRYTVVNDSDSKYLAEPHVGRALWTLDVNRDGLTDVGITHQTEAVALLVNHSQSIGRWIELELRGTSSSRDAIGAVVSVSAGDQTWTASLNSGDGYLCSNERVLHFGLGEVDSDVEVSVRWPTGQVQPFPGLETGKRWLLIEDQPSFALEP</sequence>
<dbReference type="InterPro" id="IPR028994">
    <property type="entry name" value="Integrin_alpha_N"/>
</dbReference>
<dbReference type="EMBL" id="VWOX01000018">
    <property type="protein sequence ID" value="KAA5539581.1"/>
    <property type="molecule type" value="Genomic_DNA"/>
</dbReference>
<dbReference type="InterPro" id="IPR027039">
    <property type="entry name" value="Crtac1"/>
</dbReference>
<proteinExistence type="predicted"/>
<protein>
    <submittedName>
        <fullName evidence="4">RNA-binding protein</fullName>
    </submittedName>
</protein>
<keyword evidence="1" id="KW-0732">Signal</keyword>
<organism evidence="4 5">
    <name type="scientific">Roseiconus nitratireducens</name>
    <dbReference type="NCBI Taxonomy" id="2605748"/>
    <lineage>
        <taxon>Bacteria</taxon>
        <taxon>Pseudomonadati</taxon>
        <taxon>Planctomycetota</taxon>
        <taxon>Planctomycetia</taxon>
        <taxon>Pirellulales</taxon>
        <taxon>Pirellulaceae</taxon>
        <taxon>Roseiconus</taxon>
    </lineage>
</organism>
<dbReference type="PANTHER" id="PTHR16026:SF0">
    <property type="entry name" value="CARTILAGE ACIDIC PROTEIN 1"/>
    <property type="match status" value="1"/>
</dbReference>
<dbReference type="SUPFAM" id="SSF69318">
    <property type="entry name" value="Integrin alpha N-terminal domain"/>
    <property type="match status" value="1"/>
</dbReference>
<feature type="domain" description="ASPIC/UnbV" evidence="3">
    <location>
        <begin position="932"/>
        <end position="998"/>
    </location>
</feature>
<dbReference type="SUPFAM" id="SSF48452">
    <property type="entry name" value="TPR-like"/>
    <property type="match status" value="2"/>
</dbReference>
<evidence type="ECO:0000256" key="1">
    <source>
        <dbReference type="ARBA" id="ARBA00022729"/>
    </source>
</evidence>
<gene>
    <name evidence="4" type="ORF">FYK55_23695</name>
</gene>
<dbReference type="Gene3D" id="1.25.40.10">
    <property type="entry name" value="Tetratricopeptide repeat domain"/>
    <property type="match status" value="1"/>
</dbReference>
<dbReference type="Pfam" id="PF14559">
    <property type="entry name" value="TPR_19"/>
    <property type="match status" value="1"/>
</dbReference>
<dbReference type="Proteomes" id="UP000324479">
    <property type="component" value="Unassembled WGS sequence"/>
</dbReference>
<feature type="region of interest" description="Disordered" evidence="2">
    <location>
        <begin position="454"/>
        <end position="473"/>
    </location>
</feature>
<reference evidence="4 5" key="1">
    <citation type="submission" date="2019-08" db="EMBL/GenBank/DDBJ databases">
        <authorList>
            <person name="Dhanesh K."/>
            <person name="Kumar G."/>
            <person name="Sasikala C."/>
            <person name="Venkata Ramana C."/>
        </authorList>
    </citation>
    <scope>NUCLEOTIDE SEQUENCE [LARGE SCALE GENOMIC DNA]</scope>
    <source>
        <strain evidence="4 5">JC645</strain>
    </source>
</reference>
<accession>A0A5M6CWI8</accession>
<dbReference type="AlphaFoldDB" id="A0A5M6CWI8"/>
<dbReference type="InterPro" id="IPR011519">
    <property type="entry name" value="UnbV_ASPIC"/>
</dbReference>
<evidence type="ECO:0000256" key="2">
    <source>
        <dbReference type="SAM" id="MobiDB-lite"/>
    </source>
</evidence>
<dbReference type="InterPro" id="IPR011990">
    <property type="entry name" value="TPR-like_helical_dom_sf"/>
</dbReference>
<evidence type="ECO:0000313" key="4">
    <source>
        <dbReference type="EMBL" id="KAA5539581.1"/>
    </source>
</evidence>
<dbReference type="InterPro" id="IPR013517">
    <property type="entry name" value="FG-GAP"/>
</dbReference>
<dbReference type="Pfam" id="PF07593">
    <property type="entry name" value="UnbV_ASPIC"/>
    <property type="match status" value="1"/>
</dbReference>
<evidence type="ECO:0000259" key="3">
    <source>
        <dbReference type="Pfam" id="PF07593"/>
    </source>
</evidence>
<comment type="caution">
    <text evidence="4">The sequence shown here is derived from an EMBL/GenBank/DDBJ whole genome shotgun (WGS) entry which is preliminary data.</text>
</comment>
<keyword evidence="5" id="KW-1185">Reference proteome</keyword>
<dbReference type="PANTHER" id="PTHR16026">
    <property type="entry name" value="CARTILAGE ACIDIC PROTEIN 1"/>
    <property type="match status" value="1"/>
</dbReference>
<dbReference type="Gene3D" id="2.130.10.130">
    <property type="entry name" value="Integrin alpha, N-terminal"/>
    <property type="match status" value="1"/>
</dbReference>
<name>A0A5M6CWI8_9BACT</name>